<organism evidence="3 4">
    <name type="scientific">Flavimobilis rhizosphaerae</name>
    <dbReference type="NCBI Taxonomy" id="2775421"/>
    <lineage>
        <taxon>Bacteria</taxon>
        <taxon>Bacillati</taxon>
        <taxon>Actinomycetota</taxon>
        <taxon>Actinomycetes</taxon>
        <taxon>Micrococcales</taxon>
        <taxon>Jonesiaceae</taxon>
        <taxon>Flavimobilis</taxon>
    </lineage>
</organism>
<evidence type="ECO:0000313" key="4">
    <source>
        <dbReference type="Proteomes" id="UP000642107"/>
    </source>
</evidence>
<gene>
    <name evidence="3" type="ORF">IGS67_00735</name>
</gene>
<feature type="transmembrane region" description="Helical" evidence="2">
    <location>
        <begin position="12"/>
        <end position="33"/>
    </location>
</feature>
<feature type="region of interest" description="Disordered" evidence="1">
    <location>
        <begin position="74"/>
        <end position="95"/>
    </location>
</feature>
<comment type="caution">
    <text evidence="3">The sequence shown here is derived from an EMBL/GenBank/DDBJ whole genome shotgun (WGS) entry which is preliminary data.</text>
</comment>
<dbReference type="EMBL" id="JACZDF010000001">
    <property type="protein sequence ID" value="MBD9698025.1"/>
    <property type="molecule type" value="Genomic_DNA"/>
</dbReference>
<accession>A0ABR9DLL6</accession>
<name>A0ABR9DLL6_9MICO</name>
<sequence length="207" mass="21112">MGAIRLRTDVSYVLRGVAVVIAAAGLASCSTGVSTPPEETITYSAAYVSYDSPESLTADAALVVEGRVVRSEVREIPLESHPDGTGPRSNPALGATSETVAMPPLVYTVATVKIQRVIRGDAEVGAALEVKQLGGTLDGRSAVLPGAATLATGSTYVLYLGPGGVGPSSLLNQDQAAYIEVTPGEFAPAVQGDAVAREVATLLSSDR</sequence>
<evidence type="ECO:0000256" key="2">
    <source>
        <dbReference type="SAM" id="Phobius"/>
    </source>
</evidence>
<protein>
    <submittedName>
        <fullName evidence="3">Uncharacterized protein</fullName>
    </submittedName>
</protein>
<keyword evidence="2" id="KW-1133">Transmembrane helix</keyword>
<dbReference type="PROSITE" id="PS51257">
    <property type="entry name" value="PROKAR_LIPOPROTEIN"/>
    <property type="match status" value="1"/>
</dbReference>
<dbReference type="Proteomes" id="UP000642107">
    <property type="component" value="Unassembled WGS sequence"/>
</dbReference>
<evidence type="ECO:0000313" key="3">
    <source>
        <dbReference type="EMBL" id="MBD9698025.1"/>
    </source>
</evidence>
<keyword evidence="2" id="KW-0812">Transmembrane</keyword>
<keyword evidence="4" id="KW-1185">Reference proteome</keyword>
<reference evidence="3 4" key="1">
    <citation type="submission" date="2020-09" db="EMBL/GenBank/DDBJ databases">
        <title>Flavimobilis rhizosphaerae sp. nov., isolated from rhizosphere soil of Spartina alterniflora.</title>
        <authorList>
            <person name="Hanqin C."/>
        </authorList>
    </citation>
    <scope>NUCLEOTIDE SEQUENCE [LARGE SCALE GENOMIC DNA]</scope>
    <source>
        <strain evidence="3 4">GY 10621</strain>
    </source>
</reference>
<evidence type="ECO:0000256" key="1">
    <source>
        <dbReference type="SAM" id="MobiDB-lite"/>
    </source>
</evidence>
<keyword evidence="2" id="KW-0472">Membrane</keyword>
<dbReference type="RefSeq" id="WP_192276807.1">
    <property type="nucleotide sequence ID" value="NZ_JACZDF010000001.1"/>
</dbReference>
<proteinExistence type="predicted"/>